<evidence type="ECO:0000313" key="1">
    <source>
        <dbReference type="EMBL" id="MBB5060471.1"/>
    </source>
</evidence>
<evidence type="ECO:0000313" key="2">
    <source>
        <dbReference type="Proteomes" id="UP000540989"/>
    </source>
</evidence>
<proteinExistence type="predicted"/>
<dbReference type="AlphaFoldDB" id="A0A7W7ZIH8"/>
<dbReference type="EMBL" id="JACHIP010000014">
    <property type="protein sequence ID" value="MBB5060471.1"/>
    <property type="molecule type" value="Genomic_DNA"/>
</dbReference>
<protein>
    <submittedName>
        <fullName evidence="1">Uncharacterized protein</fullName>
    </submittedName>
</protein>
<sequence length="67" mass="7748">MTKIETRRVDATTWRQTKLDIDSTMKATRAAWPDGSATSGFAGQVYLYLVRNYMRLLDEIYDLNISQ</sequence>
<comment type="caution">
    <text evidence="1">The sequence shown here is derived from an EMBL/GenBank/DDBJ whole genome shotgun (WGS) entry which is preliminary data.</text>
</comment>
<reference evidence="1 2" key="1">
    <citation type="submission" date="2020-08" db="EMBL/GenBank/DDBJ databases">
        <title>Genomic Encyclopedia of Type Strains, Phase IV (KMG-V): Genome sequencing to study the core and pangenomes of soil and plant-associated prokaryotes.</title>
        <authorList>
            <person name="Whitman W."/>
        </authorList>
    </citation>
    <scope>NUCLEOTIDE SEQUENCE [LARGE SCALE GENOMIC DNA]</scope>
    <source>
        <strain evidence="1 2">M8UP14</strain>
    </source>
</reference>
<accession>A0A7W7ZIH8</accession>
<dbReference type="RefSeq" id="WP_184222790.1">
    <property type="nucleotide sequence ID" value="NZ_JACHIP010000014.1"/>
</dbReference>
<dbReference type="Proteomes" id="UP000540989">
    <property type="component" value="Unassembled WGS sequence"/>
</dbReference>
<name>A0A7W7ZIH8_9BACT</name>
<keyword evidence="2" id="KW-1185">Reference proteome</keyword>
<organism evidence="1 2">
    <name type="scientific">Granulicella aggregans</name>
    <dbReference type="NCBI Taxonomy" id="474949"/>
    <lineage>
        <taxon>Bacteria</taxon>
        <taxon>Pseudomonadati</taxon>
        <taxon>Acidobacteriota</taxon>
        <taxon>Terriglobia</taxon>
        <taxon>Terriglobales</taxon>
        <taxon>Acidobacteriaceae</taxon>
        <taxon>Granulicella</taxon>
    </lineage>
</organism>
<gene>
    <name evidence="1" type="ORF">HDF16_005207</name>
</gene>